<keyword evidence="2" id="KW-1185">Reference proteome</keyword>
<protein>
    <submittedName>
        <fullName evidence="1">Predicted protein</fullName>
    </submittedName>
</protein>
<evidence type="ECO:0000313" key="2">
    <source>
        <dbReference type="Proteomes" id="UP000001876"/>
    </source>
</evidence>
<gene>
    <name evidence="1" type="ORF">MICPUCDRAFT_38398</name>
</gene>
<dbReference type="AlphaFoldDB" id="C1MJX5"/>
<dbReference type="KEGG" id="mpp:MICPUCDRAFT_38398"/>
<name>C1MJX5_MICPC</name>
<accession>C1MJX5</accession>
<reference evidence="1 2" key="1">
    <citation type="journal article" date="2009" name="Science">
        <title>Green evolution and dynamic adaptations revealed by genomes of the marine picoeukaryotes Micromonas.</title>
        <authorList>
            <person name="Worden A.Z."/>
            <person name="Lee J.H."/>
            <person name="Mock T."/>
            <person name="Rouze P."/>
            <person name="Simmons M.P."/>
            <person name="Aerts A.L."/>
            <person name="Allen A.E."/>
            <person name="Cuvelier M.L."/>
            <person name="Derelle E."/>
            <person name="Everett M.V."/>
            <person name="Foulon E."/>
            <person name="Grimwood J."/>
            <person name="Gundlach H."/>
            <person name="Henrissat B."/>
            <person name="Napoli C."/>
            <person name="McDonald S.M."/>
            <person name="Parker M.S."/>
            <person name="Rombauts S."/>
            <person name="Salamov A."/>
            <person name="Von Dassow P."/>
            <person name="Badger J.H."/>
            <person name="Coutinho P.M."/>
            <person name="Demir E."/>
            <person name="Dubchak I."/>
            <person name="Gentemann C."/>
            <person name="Eikrem W."/>
            <person name="Gready J.E."/>
            <person name="John U."/>
            <person name="Lanier W."/>
            <person name="Lindquist E.A."/>
            <person name="Lucas S."/>
            <person name="Mayer K.F."/>
            <person name="Moreau H."/>
            <person name="Not F."/>
            <person name="Otillar R."/>
            <person name="Panaud O."/>
            <person name="Pangilinan J."/>
            <person name="Paulsen I."/>
            <person name="Piegu B."/>
            <person name="Poliakov A."/>
            <person name="Robbens S."/>
            <person name="Schmutz J."/>
            <person name="Toulza E."/>
            <person name="Wyss T."/>
            <person name="Zelensky A."/>
            <person name="Zhou K."/>
            <person name="Armbrust E.V."/>
            <person name="Bhattacharya D."/>
            <person name="Goodenough U.W."/>
            <person name="Van de Peer Y."/>
            <person name="Grigoriev I.V."/>
        </authorList>
    </citation>
    <scope>NUCLEOTIDE SEQUENCE [LARGE SCALE GENOMIC DNA]</scope>
    <source>
        <strain evidence="1 2">CCMP1545</strain>
    </source>
</reference>
<organism evidence="2">
    <name type="scientific">Micromonas pusilla (strain CCMP1545)</name>
    <name type="common">Picoplanktonic green alga</name>
    <dbReference type="NCBI Taxonomy" id="564608"/>
    <lineage>
        <taxon>Eukaryota</taxon>
        <taxon>Viridiplantae</taxon>
        <taxon>Chlorophyta</taxon>
        <taxon>Mamiellophyceae</taxon>
        <taxon>Mamiellales</taxon>
        <taxon>Mamiellaceae</taxon>
        <taxon>Micromonas</taxon>
    </lineage>
</organism>
<dbReference type="GeneID" id="9681650"/>
<dbReference type="Proteomes" id="UP000001876">
    <property type="component" value="Unassembled WGS sequence"/>
</dbReference>
<dbReference type="RefSeq" id="XP_003055897.1">
    <property type="nucleotide sequence ID" value="XM_003055851.1"/>
</dbReference>
<sequence length="106" mass="12394">MSGATPAKGYRRTWTWQNPRLTWNERESEERRSFGKAWKMNTAVGKSDPNSWGSLTPAELRMQAAQDNSEDFRTPYYDREVQLYHRYHRKGEGKEHAPLNPEPGPL</sequence>
<proteinExistence type="predicted"/>
<dbReference type="EMBL" id="GG663736">
    <property type="protein sequence ID" value="EEH59273.1"/>
    <property type="molecule type" value="Genomic_DNA"/>
</dbReference>
<evidence type="ECO:0000313" key="1">
    <source>
        <dbReference type="EMBL" id="EEH59273.1"/>
    </source>
</evidence>